<sequence length="44" mass="5109">MISHSNECQILIDDEADGALFFTGEHNWKQERCLWVPSLENAFL</sequence>
<dbReference type="Proteomes" id="UP000095131">
    <property type="component" value="Unassembled WGS sequence"/>
</dbReference>
<name>A0A1E3WGN8_9VIBR</name>
<accession>A0A1E3WGN8</accession>
<proteinExistence type="predicted"/>
<dbReference type="AlphaFoldDB" id="A0A1E3WGN8"/>
<reference evidence="1 2" key="1">
    <citation type="submission" date="2016-08" db="EMBL/GenBank/DDBJ databases">
        <title>Genome sequencing of Vibrio scophthalmi strain FP3289, an isolated from Paralichthys olivaceus.</title>
        <authorList>
            <person name="Han H.-J."/>
        </authorList>
    </citation>
    <scope>NUCLEOTIDE SEQUENCE [LARGE SCALE GENOMIC DNA]</scope>
    <source>
        <strain evidence="1 2">FP3289</strain>
    </source>
</reference>
<comment type="caution">
    <text evidence="1">The sequence shown here is derived from an EMBL/GenBank/DDBJ whole genome shotgun (WGS) entry which is preliminary data.</text>
</comment>
<gene>
    <name evidence="1" type="ORF">VSF3289_03831</name>
</gene>
<dbReference type="EMBL" id="MDCJ01000007">
    <property type="protein sequence ID" value="ODS04692.1"/>
    <property type="molecule type" value="Genomic_DNA"/>
</dbReference>
<evidence type="ECO:0000313" key="2">
    <source>
        <dbReference type="Proteomes" id="UP000095131"/>
    </source>
</evidence>
<evidence type="ECO:0000313" key="1">
    <source>
        <dbReference type="EMBL" id="ODS04692.1"/>
    </source>
</evidence>
<protein>
    <submittedName>
        <fullName evidence="1">Uncharacterized protein</fullName>
    </submittedName>
</protein>
<organism evidence="1 2">
    <name type="scientific">Vibrio scophthalmi</name>
    <dbReference type="NCBI Taxonomy" id="45658"/>
    <lineage>
        <taxon>Bacteria</taxon>
        <taxon>Pseudomonadati</taxon>
        <taxon>Pseudomonadota</taxon>
        <taxon>Gammaproteobacteria</taxon>
        <taxon>Vibrionales</taxon>
        <taxon>Vibrionaceae</taxon>
        <taxon>Vibrio</taxon>
    </lineage>
</organism>